<accession>A0ABZ2B026</accession>
<proteinExistence type="predicted"/>
<organism evidence="1 2">
    <name type="scientific">Cryptococcus decagattii</name>
    <dbReference type="NCBI Taxonomy" id="1859122"/>
    <lineage>
        <taxon>Eukaryota</taxon>
        <taxon>Fungi</taxon>
        <taxon>Dikarya</taxon>
        <taxon>Basidiomycota</taxon>
        <taxon>Agaricomycotina</taxon>
        <taxon>Tremellomycetes</taxon>
        <taxon>Tremellales</taxon>
        <taxon>Cryptococcaceae</taxon>
        <taxon>Cryptococcus</taxon>
        <taxon>Cryptococcus gattii species complex</taxon>
    </lineage>
</organism>
<dbReference type="EMBL" id="CP143815">
    <property type="protein sequence ID" value="WVO24143.1"/>
    <property type="molecule type" value="Genomic_DNA"/>
</dbReference>
<dbReference type="Proteomes" id="UP001432216">
    <property type="component" value="Chromosome 10"/>
</dbReference>
<keyword evidence="2" id="KW-1185">Reference proteome</keyword>
<dbReference type="RefSeq" id="XP_064723382.1">
    <property type="nucleotide sequence ID" value="XM_064867310.1"/>
</dbReference>
<name>A0ABZ2B026_9TREE</name>
<reference evidence="1 2" key="1">
    <citation type="submission" date="2024-01" db="EMBL/GenBank/DDBJ databases">
        <title>Comparative genomics of Cryptococcus and Kwoniella reveals pathogenesis evolution and contrasting modes of karyotype evolution via chromosome fusion or intercentromeric recombination.</title>
        <authorList>
            <person name="Coelho M.A."/>
            <person name="David-Palma M."/>
            <person name="Shea T."/>
            <person name="Bowers K."/>
            <person name="McGinley-Smith S."/>
            <person name="Mohammad A.W."/>
            <person name="Gnirke A."/>
            <person name="Yurkov A.M."/>
            <person name="Nowrousian M."/>
            <person name="Sun S."/>
            <person name="Cuomo C.A."/>
            <person name="Heitman J."/>
        </authorList>
    </citation>
    <scope>NUCLEOTIDE SEQUENCE [LARGE SCALE GENOMIC DNA]</scope>
    <source>
        <strain evidence="1 2">7685027</strain>
    </source>
</reference>
<protein>
    <submittedName>
        <fullName evidence="1">Uncharacterized protein</fullName>
    </submittedName>
</protein>
<gene>
    <name evidence="1" type="ORF">IAS62_005507</name>
</gene>
<evidence type="ECO:0000313" key="2">
    <source>
        <dbReference type="Proteomes" id="UP001432216"/>
    </source>
</evidence>
<evidence type="ECO:0000313" key="1">
    <source>
        <dbReference type="EMBL" id="WVO24143.1"/>
    </source>
</evidence>
<sequence>MIRQYSSWLETADSYIYIYIKHDAHLLSFPLCRTWELRLSAAPRKVGPWCDHVKNGMEHGLDTSGARKHDLLIRLAGASTIVVPRRDCRKAAERL</sequence>
<dbReference type="GeneID" id="89992277"/>